<reference evidence="8" key="1">
    <citation type="journal article" date="2014" name="Int. J. Syst. Evol. Microbiol.">
        <title>Complete genome sequence of Corynebacterium casei LMG S-19264T (=DSM 44701T), isolated from a smear-ripened cheese.</title>
        <authorList>
            <consortium name="US DOE Joint Genome Institute (JGI-PGF)"/>
            <person name="Walter F."/>
            <person name="Albersmeier A."/>
            <person name="Kalinowski J."/>
            <person name="Ruckert C."/>
        </authorList>
    </citation>
    <scope>NUCLEOTIDE SEQUENCE</scope>
    <source>
        <strain evidence="8">CGMCC 1.15725</strain>
    </source>
</reference>
<evidence type="ECO:0000313" key="9">
    <source>
        <dbReference type="Proteomes" id="UP000646365"/>
    </source>
</evidence>
<reference evidence="8" key="2">
    <citation type="submission" date="2020-09" db="EMBL/GenBank/DDBJ databases">
        <authorList>
            <person name="Sun Q."/>
            <person name="Zhou Y."/>
        </authorList>
    </citation>
    <scope>NUCLEOTIDE SEQUENCE</scope>
    <source>
        <strain evidence="8">CGMCC 1.15725</strain>
    </source>
</reference>
<evidence type="ECO:0000259" key="7">
    <source>
        <dbReference type="Pfam" id="PF04138"/>
    </source>
</evidence>
<protein>
    <recommendedName>
        <fullName evidence="7">GtrA/DPMS transmembrane domain-containing protein</fullName>
    </recommendedName>
</protein>
<gene>
    <name evidence="8" type="ORF">GCM10011611_63530</name>
</gene>
<comment type="subcellular location">
    <subcellularLocation>
        <location evidence="1">Membrane</location>
        <topology evidence="1">Multi-pass membrane protein</topology>
    </subcellularLocation>
</comment>
<feature type="transmembrane region" description="Helical" evidence="6">
    <location>
        <begin position="18"/>
        <end position="35"/>
    </location>
</feature>
<feature type="transmembrane region" description="Helical" evidence="6">
    <location>
        <begin position="42"/>
        <end position="65"/>
    </location>
</feature>
<dbReference type="PANTHER" id="PTHR38459:SF1">
    <property type="entry name" value="PROPHAGE BACTOPRENOL-LINKED GLUCOSE TRANSLOCASE HOMOLOG"/>
    <property type="match status" value="1"/>
</dbReference>
<evidence type="ECO:0000256" key="1">
    <source>
        <dbReference type="ARBA" id="ARBA00004141"/>
    </source>
</evidence>
<dbReference type="InterPro" id="IPR007267">
    <property type="entry name" value="GtrA_DPMS_TM"/>
</dbReference>
<evidence type="ECO:0000256" key="5">
    <source>
        <dbReference type="ARBA" id="ARBA00023136"/>
    </source>
</evidence>
<evidence type="ECO:0000313" key="8">
    <source>
        <dbReference type="EMBL" id="GGF48402.1"/>
    </source>
</evidence>
<feature type="domain" description="GtrA/DPMS transmembrane" evidence="7">
    <location>
        <begin position="20"/>
        <end position="134"/>
    </location>
</feature>
<comment type="caution">
    <text evidence="8">The sequence shown here is derived from an EMBL/GenBank/DDBJ whole genome shotgun (WGS) entry which is preliminary data.</text>
</comment>
<organism evidence="8 9">
    <name type="scientific">Aliidongia dinghuensis</name>
    <dbReference type="NCBI Taxonomy" id="1867774"/>
    <lineage>
        <taxon>Bacteria</taxon>
        <taxon>Pseudomonadati</taxon>
        <taxon>Pseudomonadota</taxon>
        <taxon>Alphaproteobacteria</taxon>
        <taxon>Rhodospirillales</taxon>
        <taxon>Dongiaceae</taxon>
        <taxon>Aliidongia</taxon>
    </lineage>
</organism>
<keyword evidence="4 6" id="KW-1133">Transmembrane helix</keyword>
<dbReference type="EMBL" id="BMJQ01000027">
    <property type="protein sequence ID" value="GGF48402.1"/>
    <property type="molecule type" value="Genomic_DNA"/>
</dbReference>
<dbReference type="InterPro" id="IPR051401">
    <property type="entry name" value="GtrA_CellWall_Glycosyl"/>
</dbReference>
<feature type="transmembrane region" description="Helical" evidence="6">
    <location>
        <begin position="113"/>
        <end position="132"/>
    </location>
</feature>
<dbReference type="GO" id="GO:0000271">
    <property type="term" value="P:polysaccharide biosynthetic process"/>
    <property type="evidence" value="ECO:0007669"/>
    <property type="project" value="InterPro"/>
</dbReference>
<keyword evidence="9" id="KW-1185">Reference proteome</keyword>
<dbReference type="GO" id="GO:0005886">
    <property type="term" value="C:plasma membrane"/>
    <property type="evidence" value="ECO:0007669"/>
    <property type="project" value="TreeGrafter"/>
</dbReference>
<comment type="similarity">
    <text evidence="2">Belongs to the GtrA family.</text>
</comment>
<sequence>MSDKTSLLWQAVALGRRLFRFGAVGVVATASYYLMMRLFMNLMAIPLAQAHVAATILSLLVSYIGHHSVTFEAEGQHPYYFRRFCITSAILFCLSSAFLWVATTGLMISRETAAGMVALGYPVASFALHWMWSFRAPSAVGDAR</sequence>
<name>A0A8J2Z012_9PROT</name>
<dbReference type="PANTHER" id="PTHR38459">
    <property type="entry name" value="PROPHAGE BACTOPRENOL-LINKED GLUCOSE TRANSLOCASE HOMOLOG"/>
    <property type="match status" value="1"/>
</dbReference>
<evidence type="ECO:0000256" key="6">
    <source>
        <dbReference type="SAM" id="Phobius"/>
    </source>
</evidence>
<feature type="transmembrane region" description="Helical" evidence="6">
    <location>
        <begin position="80"/>
        <end position="101"/>
    </location>
</feature>
<proteinExistence type="inferred from homology"/>
<dbReference type="Proteomes" id="UP000646365">
    <property type="component" value="Unassembled WGS sequence"/>
</dbReference>
<evidence type="ECO:0000256" key="4">
    <source>
        <dbReference type="ARBA" id="ARBA00022989"/>
    </source>
</evidence>
<keyword evidence="5 6" id="KW-0472">Membrane</keyword>
<keyword evidence="3 6" id="KW-0812">Transmembrane</keyword>
<dbReference type="AlphaFoldDB" id="A0A8J2Z012"/>
<dbReference type="Pfam" id="PF04138">
    <property type="entry name" value="GtrA_DPMS_TM"/>
    <property type="match status" value="1"/>
</dbReference>
<accession>A0A8J2Z012</accession>
<evidence type="ECO:0000256" key="3">
    <source>
        <dbReference type="ARBA" id="ARBA00022692"/>
    </source>
</evidence>
<evidence type="ECO:0000256" key="2">
    <source>
        <dbReference type="ARBA" id="ARBA00009399"/>
    </source>
</evidence>
<dbReference type="RefSeq" id="WP_189052226.1">
    <property type="nucleotide sequence ID" value="NZ_BMJQ01000027.1"/>
</dbReference>